<protein>
    <submittedName>
        <fullName evidence="1">Uncharacterized protein</fullName>
    </submittedName>
</protein>
<feature type="non-terminal residue" evidence="1">
    <location>
        <position position="1"/>
    </location>
</feature>
<gene>
    <name evidence="1" type="ORF">HHU12_33370</name>
</gene>
<dbReference type="AlphaFoldDB" id="A0A7X9XDH1"/>
<accession>A0A7X9XDH1</accession>
<reference evidence="1 2" key="1">
    <citation type="submission" date="2020-04" db="EMBL/GenBank/DDBJ databases">
        <title>Flammeovirga sp. SR4, a novel species isolated from seawater.</title>
        <authorList>
            <person name="Wang X."/>
        </authorList>
    </citation>
    <scope>NUCLEOTIDE SEQUENCE [LARGE SCALE GENOMIC DNA]</scope>
    <source>
        <strain evidence="1 2">ATCC 23126</strain>
    </source>
</reference>
<organism evidence="1 2">
    <name type="scientific">Flammeovirga aprica JL-4</name>
    <dbReference type="NCBI Taxonomy" id="694437"/>
    <lineage>
        <taxon>Bacteria</taxon>
        <taxon>Pseudomonadati</taxon>
        <taxon>Bacteroidota</taxon>
        <taxon>Cytophagia</taxon>
        <taxon>Cytophagales</taxon>
        <taxon>Flammeovirgaceae</taxon>
        <taxon>Flammeovirga</taxon>
    </lineage>
</organism>
<comment type="caution">
    <text evidence="1">The sequence shown here is derived from an EMBL/GenBank/DDBJ whole genome shotgun (WGS) entry which is preliminary data.</text>
</comment>
<dbReference type="EMBL" id="JABANE010000235">
    <property type="protein sequence ID" value="NME72896.1"/>
    <property type="molecule type" value="Genomic_DNA"/>
</dbReference>
<keyword evidence="2" id="KW-1185">Reference proteome</keyword>
<evidence type="ECO:0000313" key="1">
    <source>
        <dbReference type="EMBL" id="NME72896.1"/>
    </source>
</evidence>
<evidence type="ECO:0000313" key="2">
    <source>
        <dbReference type="Proteomes" id="UP000576082"/>
    </source>
</evidence>
<proteinExistence type="predicted"/>
<dbReference type="RefSeq" id="WP_169661054.1">
    <property type="nucleotide sequence ID" value="NZ_JABANE010000235.1"/>
</dbReference>
<dbReference type="Proteomes" id="UP000576082">
    <property type="component" value="Unassembled WGS sequence"/>
</dbReference>
<name>A0A7X9XDH1_9BACT</name>
<sequence>ELAIAKGVVLALAILELGDKELEDIDTKSCKISRRLNWRIMELDTEKKRDDIIDDICSDEELKKVMEGDTSLVSEWDILYSNGSQVVRKDWSSLQIFDWLEYKVQIHLALMSDETLGSFIDDLEYNGTYLNPWNKKITALNGFNYNLTKAFIAYKNDVEVNMEYVRDLISHNYKGGDQVVYAWADHWYKRALKLANMNNGTKFEKNITKALTDKNSVVYQRLLETVPDLEDRQILSQVYFCINNSTVCADSGQYFIADLALVKEGFNDEDEKVWDVIIADIKYKESTDFTKNQIESTNKSIVLFVKSPKDEDINSQAIKFNNDLPVNKIFEIDKDIPCHSYILKIFGDGNGIESTNFKNMYFKKL</sequence>